<dbReference type="PANTHER" id="PTHR47926:SF464">
    <property type="entry name" value="DYW DOMAIN-CONTAINING PROTEIN"/>
    <property type="match status" value="1"/>
</dbReference>
<dbReference type="InterPro" id="IPR002885">
    <property type="entry name" value="PPR_rpt"/>
</dbReference>
<keyword evidence="1" id="KW-0677">Repeat</keyword>
<dbReference type="GO" id="GO:0099402">
    <property type="term" value="P:plant organ development"/>
    <property type="evidence" value="ECO:0007669"/>
    <property type="project" value="UniProtKB-ARBA"/>
</dbReference>
<dbReference type="Pfam" id="PF01535">
    <property type="entry name" value="PPR"/>
    <property type="match status" value="4"/>
</dbReference>
<feature type="repeat" description="PPR" evidence="2">
    <location>
        <begin position="149"/>
        <end position="183"/>
    </location>
</feature>
<dbReference type="Pfam" id="PF13041">
    <property type="entry name" value="PPR_2"/>
    <property type="match status" value="1"/>
</dbReference>
<dbReference type="InterPro" id="IPR046848">
    <property type="entry name" value="E_motif"/>
</dbReference>
<accession>A0AAX6DSD9</accession>
<proteinExistence type="predicted"/>
<evidence type="ECO:0000313" key="4">
    <source>
        <dbReference type="EMBL" id="KAJ6794589.1"/>
    </source>
</evidence>
<keyword evidence="5" id="KW-1185">Reference proteome</keyword>
<dbReference type="Pfam" id="PF20431">
    <property type="entry name" value="E_motif"/>
    <property type="match status" value="1"/>
</dbReference>
<evidence type="ECO:0000259" key="3">
    <source>
        <dbReference type="Pfam" id="PF14432"/>
    </source>
</evidence>
<dbReference type="EMBL" id="JANAVB010042218">
    <property type="protein sequence ID" value="KAJ6794589.1"/>
    <property type="molecule type" value="Genomic_DNA"/>
</dbReference>
<evidence type="ECO:0000256" key="2">
    <source>
        <dbReference type="PROSITE-ProRule" id="PRU00708"/>
    </source>
</evidence>
<dbReference type="GO" id="GO:0008270">
    <property type="term" value="F:zinc ion binding"/>
    <property type="evidence" value="ECO:0007669"/>
    <property type="project" value="InterPro"/>
</dbReference>
<evidence type="ECO:0000256" key="1">
    <source>
        <dbReference type="ARBA" id="ARBA00022737"/>
    </source>
</evidence>
<evidence type="ECO:0000313" key="5">
    <source>
        <dbReference type="Proteomes" id="UP001140949"/>
    </source>
</evidence>
<organism evidence="4 5">
    <name type="scientific">Iris pallida</name>
    <name type="common">Sweet iris</name>
    <dbReference type="NCBI Taxonomy" id="29817"/>
    <lineage>
        <taxon>Eukaryota</taxon>
        <taxon>Viridiplantae</taxon>
        <taxon>Streptophyta</taxon>
        <taxon>Embryophyta</taxon>
        <taxon>Tracheophyta</taxon>
        <taxon>Spermatophyta</taxon>
        <taxon>Magnoliopsida</taxon>
        <taxon>Liliopsida</taxon>
        <taxon>Asparagales</taxon>
        <taxon>Iridaceae</taxon>
        <taxon>Iridoideae</taxon>
        <taxon>Irideae</taxon>
        <taxon>Iris</taxon>
    </lineage>
</organism>
<dbReference type="InterPro" id="IPR011990">
    <property type="entry name" value="TPR-like_helical_dom_sf"/>
</dbReference>
<dbReference type="GO" id="GO:0009451">
    <property type="term" value="P:RNA modification"/>
    <property type="evidence" value="ECO:0007669"/>
    <property type="project" value="InterPro"/>
</dbReference>
<dbReference type="GO" id="GO:0003723">
    <property type="term" value="F:RNA binding"/>
    <property type="evidence" value="ECO:0007669"/>
    <property type="project" value="InterPro"/>
</dbReference>
<name>A0AAX6DSD9_IRIPA</name>
<reference evidence="4" key="1">
    <citation type="journal article" date="2023" name="GigaByte">
        <title>Genome assembly of the bearded iris, Iris pallida Lam.</title>
        <authorList>
            <person name="Bruccoleri R.E."/>
            <person name="Oakeley E.J."/>
            <person name="Faust A.M.E."/>
            <person name="Altorfer M."/>
            <person name="Dessus-Babus S."/>
            <person name="Burckhardt D."/>
            <person name="Oertli M."/>
            <person name="Naumann U."/>
            <person name="Petersen F."/>
            <person name="Wong J."/>
        </authorList>
    </citation>
    <scope>NUCLEOTIDE SEQUENCE</scope>
    <source>
        <strain evidence="4">GSM-AAB239-AS_SAM_17_03QT</strain>
    </source>
</reference>
<dbReference type="PROSITE" id="PS51375">
    <property type="entry name" value="PPR"/>
    <property type="match status" value="2"/>
</dbReference>
<dbReference type="Proteomes" id="UP001140949">
    <property type="component" value="Unassembled WGS sequence"/>
</dbReference>
<gene>
    <name evidence="4" type="ORF">M6B38_230765</name>
</gene>
<dbReference type="Gene3D" id="1.25.40.10">
    <property type="entry name" value="Tetratricopeptide repeat domain"/>
    <property type="match status" value="3"/>
</dbReference>
<dbReference type="Pfam" id="PF14432">
    <property type="entry name" value="DYW_deaminase"/>
    <property type="match status" value="1"/>
</dbReference>
<dbReference type="NCBIfam" id="TIGR00756">
    <property type="entry name" value="PPR"/>
    <property type="match status" value="1"/>
</dbReference>
<dbReference type="FunFam" id="1.25.40.10:FF:000158">
    <property type="entry name" value="pentatricopeptide repeat-containing protein At2g33680"/>
    <property type="match status" value="1"/>
</dbReference>
<reference evidence="4" key="2">
    <citation type="submission" date="2023-04" db="EMBL/GenBank/DDBJ databases">
        <authorList>
            <person name="Bruccoleri R.E."/>
            <person name="Oakeley E.J."/>
            <person name="Faust A.-M."/>
            <person name="Dessus-Babus S."/>
            <person name="Altorfer M."/>
            <person name="Burckhardt D."/>
            <person name="Oertli M."/>
            <person name="Naumann U."/>
            <person name="Petersen F."/>
            <person name="Wong J."/>
        </authorList>
    </citation>
    <scope>NUCLEOTIDE SEQUENCE</scope>
    <source>
        <strain evidence="4">GSM-AAB239-AS_SAM_17_03QT</strain>
        <tissue evidence="4">Leaf</tissue>
    </source>
</reference>
<dbReference type="InterPro" id="IPR032867">
    <property type="entry name" value="DYW_dom"/>
</dbReference>
<dbReference type="AlphaFoldDB" id="A0AAX6DSD9"/>
<comment type="caution">
    <text evidence="4">The sequence shown here is derived from an EMBL/GenBank/DDBJ whole genome shotgun (WGS) entry which is preliminary data.</text>
</comment>
<feature type="repeat" description="PPR" evidence="2">
    <location>
        <begin position="251"/>
        <end position="285"/>
    </location>
</feature>
<dbReference type="PANTHER" id="PTHR47926">
    <property type="entry name" value="PENTATRICOPEPTIDE REPEAT-CONTAINING PROTEIN"/>
    <property type="match status" value="1"/>
</dbReference>
<feature type="domain" description="DYW" evidence="3">
    <location>
        <begin position="463"/>
        <end position="547"/>
    </location>
</feature>
<protein>
    <submittedName>
        <fullName evidence="4">Pentatricopeptide repeat-containing protein, mitochondrial</fullName>
    </submittedName>
</protein>
<sequence>MRSPGAIAHARLVVSGSTNPSDYHHVITLYSGDSSSLLLFRRLPFPPKPASWTTVISAHSRRSPPLSLSLFLSLLRRGPLFLLSQGTLSCLLKTFALSNPSFGAQLHSLSLKLSISSQPFAGSALINFYSQHGLSGDALKLFDEMPDRDAVCYSAVVVGLAKNRRPACSLSYFNLMLAEGVPSTMYSISGVLSAAAYLAGLGQAEMIHAHVVVTGFEGNFVVGTALVDAYGKAGMVSDARRVFECLSREANKVTWNALISAYAQHGDFVEVGKLFEGMVAGGFVPDGLTFLAVLTAFSNAGMVGETERWLGLMGSRYGVEPGIEHYTCLVGAMARVGKLAEAEKLALEMPFEADAAVWRTLLTGCVVYRDVELGRRVGQRLLERNPQDDSTYVMLANIYSAAGRKNEMAGVWTLMRDRGVRKERGRSWIEVRGEVHVFIVGDRNHERIVEIYEKVRELREEVAKLGYEEEDEAIWSHGERLALAFGLISSSAMEGKVVRVVKNLRICKRCHDFFKIVSRVVGREIVVRDVNRYHRFVNGGCTCRDYW</sequence>
<dbReference type="InterPro" id="IPR046960">
    <property type="entry name" value="PPR_At4g14850-like_plant"/>
</dbReference>